<evidence type="ECO:0000256" key="10">
    <source>
        <dbReference type="ARBA" id="ARBA00038429"/>
    </source>
</evidence>
<evidence type="ECO:0000256" key="1">
    <source>
        <dbReference type="ARBA" id="ARBA00000829"/>
    </source>
</evidence>
<dbReference type="GO" id="GO:0005576">
    <property type="term" value="C:extracellular region"/>
    <property type="evidence" value="ECO:0007669"/>
    <property type="project" value="UniProtKB-SubCell"/>
</dbReference>
<feature type="domain" description="Beta-mannosidase-like galactose-binding" evidence="16">
    <location>
        <begin position="10"/>
        <end position="175"/>
    </location>
</feature>
<dbReference type="AlphaFoldDB" id="A0A212RRV0"/>
<evidence type="ECO:0000256" key="2">
    <source>
        <dbReference type="ARBA" id="ARBA00004613"/>
    </source>
</evidence>
<dbReference type="InterPro" id="IPR036156">
    <property type="entry name" value="Beta-gal/glucu_dom_sf"/>
</dbReference>
<protein>
    <recommendedName>
        <fullName evidence="11">Beta-mannosidase B</fullName>
        <ecNumber evidence="5">3.2.1.25</ecNumber>
    </recommendedName>
    <alternativeName>
        <fullName evidence="12">Mannanase B</fullName>
    </alternativeName>
</protein>
<feature type="domain" description="Beta-mannosidase Ig-fold" evidence="14">
    <location>
        <begin position="738"/>
        <end position="817"/>
    </location>
</feature>
<dbReference type="SUPFAM" id="SSF51445">
    <property type="entry name" value="(Trans)glycosidases"/>
    <property type="match status" value="1"/>
</dbReference>
<organism evidence="17 18">
    <name type="scientific">Thermoflexus hugenholtzii JAD2</name>
    <dbReference type="NCBI Taxonomy" id="877466"/>
    <lineage>
        <taxon>Bacteria</taxon>
        <taxon>Bacillati</taxon>
        <taxon>Chloroflexota</taxon>
        <taxon>Thermoflexia</taxon>
        <taxon>Thermoflexales</taxon>
        <taxon>Thermoflexaceae</taxon>
        <taxon>Thermoflexus</taxon>
    </lineage>
</organism>
<comment type="subcellular location">
    <subcellularLocation>
        <location evidence="2">Secreted</location>
    </subcellularLocation>
</comment>
<evidence type="ECO:0000256" key="8">
    <source>
        <dbReference type="ARBA" id="ARBA00023180"/>
    </source>
</evidence>
<dbReference type="Pfam" id="PF17753">
    <property type="entry name" value="Ig_mannosidase"/>
    <property type="match status" value="1"/>
</dbReference>
<feature type="domain" description="Glycoside hydrolase family 2 immunoglobulin-like beta-sandwich" evidence="13">
    <location>
        <begin position="185"/>
        <end position="288"/>
    </location>
</feature>
<evidence type="ECO:0000313" key="17">
    <source>
        <dbReference type="EMBL" id="SNB75337.1"/>
    </source>
</evidence>
<comment type="catalytic activity">
    <reaction evidence="1">
        <text>Hydrolysis of terminal, non-reducing beta-D-mannose residues in beta-D-mannosides.</text>
        <dbReference type="EC" id="3.2.1.25"/>
    </reaction>
</comment>
<evidence type="ECO:0000259" key="16">
    <source>
        <dbReference type="Pfam" id="PF22666"/>
    </source>
</evidence>
<dbReference type="PANTHER" id="PTHR43730">
    <property type="entry name" value="BETA-MANNOSIDASE"/>
    <property type="match status" value="1"/>
</dbReference>
<keyword evidence="9" id="KW-0326">Glycosidase</keyword>
<proteinExistence type="inferred from homology"/>
<evidence type="ECO:0000256" key="6">
    <source>
        <dbReference type="ARBA" id="ARBA00022525"/>
    </source>
</evidence>
<dbReference type="Pfam" id="PF22666">
    <property type="entry name" value="Glyco_hydro_2_N2"/>
    <property type="match status" value="1"/>
</dbReference>
<dbReference type="GO" id="GO:0004567">
    <property type="term" value="F:beta-mannosidase activity"/>
    <property type="evidence" value="ECO:0007669"/>
    <property type="project" value="UniProtKB-EC"/>
</dbReference>
<dbReference type="InterPro" id="IPR041447">
    <property type="entry name" value="Mannosidase_ig"/>
</dbReference>
<dbReference type="InterPro" id="IPR054593">
    <property type="entry name" value="Beta-mannosidase-like_N2"/>
</dbReference>
<dbReference type="EMBL" id="FYEK01000075">
    <property type="protein sequence ID" value="SNB75337.1"/>
    <property type="molecule type" value="Genomic_DNA"/>
</dbReference>
<dbReference type="Proteomes" id="UP000197025">
    <property type="component" value="Unassembled WGS sequence"/>
</dbReference>
<feature type="domain" description="Mannosidase Ig/CBM-like" evidence="15">
    <location>
        <begin position="648"/>
        <end position="733"/>
    </location>
</feature>
<name>A0A212RRV0_9CHLR</name>
<dbReference type="Gene3D" id="2.60.40.10">
    <property type="entry name" value="Immunoglobulins"/>
    <property type="match status" value="2"/>
</dbReference>
<dbReference type="Pfam" id="PF17786">
    <property type="entry name" value="Mannosidase_ig"/>
    <property type="match status" value="1"/>
</dbReference>
<dbReference type="RefSeq" id="WP_200808234.1">
    <property type="nucleotide sequence ID" value="NZ_FYEK01000075.1"/>
</dbReference>
<evidence type="ECO:0000256" key="11">
    <source>
        <dbReference type="ARBA" id="ARBA00041069"/>
    </source>
</evidence>
<dbReference type="Gene3D" id="3.20.20.80">
    <property type="entry name" value="Glycosidases"/>
    <property type="match status" value="1"/>
</dbReference>
<evidence type="ECO:0000259" key="13">
    <source>
        <dbReference type="Pfam" id="PF00703"/>
    </source>
</evidence>
<dbReference type="GO" id="GO:0006516">
    <property type="term" value="P:glycoprotein catabolic process"/>
    <property type="evidence" value="ECO:0007669"/>
    <property type="project" value="TreeGrafter"/>
</dbReference>
<dbReference type="SUPFAM" id="SSF49303">
    <property type="entry name" value="beta-Galactosidase/glucuronidase domain"/>
    <property type="match status" value="2"/>
</dbReference>
<keyword evidence="7" id="KW-0378">Hydrolase</keyword>
<comment type="subunit">
    <text evidence="4">Homodimer.</text>
</comment>
<evidence type="ECO:0000256" key="9">
    <source>
        <dbReference type="ARBA" id="ARBA00023295"/>
    </source>
</evidence>
<dbReference type="InterPro" id="IPR008979">
    <property type="entry name" value="Galactose-bd-like_sf"/>
</dbReference>
<evidence type="ECO:0000256" key="3">
    <source>
        <dbReference type="ARBA" id="ARBA00004740"/>
    </source>
</evidence>
<dbReference type="FunFam" id="3.20.20.80:FF:000050">
    <property type="entry name" value="Beta-mannosidase B"/>
    <property type="match status" value="1"/>
</dbReference>
<dbReference type="InterPro" id="IPR013783">
    <property type="entry name" value="Ig-like_fold"/>
</dbReference>
<dbReference type="GO" id="GO:0005975">
    <property type="term" value="P:carbohydrate metabolic process"/>
    <property type="evidence" value="ECO:0007669"/>
    <property type="project" value="InterPro"/>
</dbReference>
<evidence type="ECO:0000256" key="5">
    <source>
        <dbReference type="ARBA" id="ARBA00012754"/>
    </source>
</evidence>
<dbReference type="Pfam" id="PF00703">
    <property type="entry name" value="Glyco_hydro_2"/>
    <property type="match status" value="1"/>
</dbReference>
<evidence type="ECO:0000259" key="14">
    <source>
        <dbReference type="Pfam" id="PF17753"/>
    </source>
</evidence>
<accession>A0A212RRV0</accession>
<gene>
    <name evidence="17" type="ORF">SAMN02746019_00018960</name>
</gene>
<evidence type="ECO:0000256" key="4">
    <source>
        <dbReference type="ARBA" id="ARBA00011738"/>
    </source>
</evidence>
<keyword evidence="18" id="KW-1185">Reference proteome</keyword>
<dbReference type="Gene3D" id="2.60.120.260">
    <property type="entry name" value="Galactose-binding domain-like"/>
    <property type="match status" value="1"/>
</dbReference>
<dbReference type="InterPro" id="IPR041625">
    <property type="entry name" value="Beta-mannosidase_Ig"/>
</dbReference>
<dbReference type="SUPFAM" id="SSF49785">
    <property type="entry name" value="Galactose-binding domain-like"/>
    <property type="match status" value="1"/>
</dbReference>
<dbReference type="EC" id="3.2.1.25" evidence="5"/>
<comment type="pathway">
    <text evidence="3">Glycan metabolism; N-glycan degradation.</text>
</comment>
<evidence type="ECO:0000256" key="12">
    <source>
        <dbReference type="ARBA" id="ARBA00041614"/>
    </source>
</evidence>
<comment type="similarity">
    <text evidence="10">Belongs to the glycosyl hydrolase 2 family. Beta-mannosidase B subfamily.</text>
</comment>
<dbReference type="InParanoid" id="A0A212RRV0"/>
<keyword evidence="8" id="KW-0325">Glycoprotein</keyword>
<dbReference type="InterPro" id="IPR017853">
    <property type="entry name" value="GH"/>
</dbReference>
<evidence type="ECO:0000313" key="18">
    <source>
        <dbReference type="Proteomes" id="UP000197025"/>
    </source>
</evidence>
<dbReference type="PANTHER" id="PTHR43730:SF1">
    <property type="entry name" value="BETA-MANNOSIDASE"/>
    <property type="match status" value="1"/>
</dbReference>
<evidence type="ECO:0000256" key="7">
    <source>
        <dbReference type="ARBA" id="ARBA00022801"/>
    </source>
</evidence>
<dbReference type="InterPro" id="IPR006102">
    <property type="entry name" value="Ig-like_GH2"/>
</dbReference>
<dbReference type="InterPro" id="IPR050887">
    <property type="entry name" value="Beta-mannosidase_GH2"/>
</dbReference>
<evidence type="ECO:0000259" key="15">
    <source>
        <dbReference type="Pfam" id="PF17786"/>
    </source>
</evidence>
<reference evidence="18" key="1">
    <citation type="submission" date="2017-06" db="EMBL/GenBank/DDBJ databases">
        <authorList>
            <person name="Varghese N."/>
            <person name="Submissions S."/>
        </authorList>
    </citation>
    <scope>NUCLEOTIDE SEQUENCE [LARGE SCALE GENOMIC DNA]</scope>
    <source>
        <strain evidence="18">JAD2</strain>
    </source>
</reference>
<keyword evidence="6" id="KW-0964">Secreted</keyword>
<sequence length="848" mass="97409">MHRQILSGPWWFRSADGTEWLPARVPGSVHLDLLALGRIPDPFLGDGLRRAAWVAEKDWEYRCAFQSDFALAAAERVELVCGGLDTLAEVFLNGERLGEARNMFRSYRWAVKPLLRPGVNVLLIRLRSPLAFVRAQHRRRPLPGLGHPGVAHLRKAPSHFGWDWGPELPPMGIWRPVALEGFSIARIADLHIRQHHHGERVILALQAQVERWRDLPLSMRITLMDPEGNVTRWELPVEEEAFTVELPVLRPHRWWPHGLGEQPLYVVETELRSGDRLLDRRREILGLRTLALQQEKDAWGESFVFVVNGVPLFAKGANVVPLDARSPFVPEEDLDRLVRSAAAAGMNVLRVWGGGGYGDDRFYALCDRYGILVWQDFPFACMLYPLDEPEFLEEVRAEVSENVRRLRHHPSLALWCGNNEIEMLWPLWRWQGWRRGAELACLAAAHERFFYHTLPEWVRAEDPDRPYWPGSPSSGAFRREVNGDRRGDAHLWRVWHGLAPIAAYRARIPRFVSEFGLQSLPTSGTLAAFGLPPHPTLRAPALRRRQRDPGGMQRLLYYLTERFPIPEDLEDLAWLTQIAQAEAVRQAVEYWRRHRNRCGGALYWQLNDTWPAISWSSLDVYGRWKALHYAARRFFAPIALSLDAQEDRVEIFLLNDTPYPWRGTIRWSLETFEGQVLERGEEIAEAPPLQGTLIRVVEVGAWRRRHRRALAFVAERWEEGTRQDLRVALFAPEKALRLPDPGLMVEVEAQGETMRITLRARALARFVTLMLPGADIVFSDNFFDLPPGRTVTVHAPLPPGWTPGAVRRALRVRTLADLPRSRGWRARWLRLRGRLAPHALLSRLLHLG</sequence>